<sequence length="34" mass="3699">MFTHPPPHLILYISVVDPAGIPVERPVSVPCPYG</sequence>
<accession>A0A392VWB8</accession>
<feature type="non-terminal residue" evidence="1">
    <location>
        <position position="34"/>
    </location>
</feature>
<organism evidence="1 2">
    <name type="scientific">Trifolium medium</name>
    <dbReference type="NCBI Taxonomy" id="97028"/>
    <lineage>
        <taxon>Eukaryota</taxon>
        <taxon>Viridiplantae</taxon>
        <taxon>Streptophyta</taxon>
        <taxon>Embryophyta</taxon>
        <taxon>Tracheophyta</taxon>
        <taxon>Spermatophyta</taxon>
        <taxon>Magnoliopsida</taxon>
        <taxon>eudicotyledons</taxon>
        <taxon>Gunneridae</taxon>
        <taxon>Pentapetalae</taxon>
        <taxon>rosids</taxon>
        <taxon>fabids</taxon>
        <taxon>Fabales</taxon>
        <taxon>Fabaceae</taxon>
        <taxon>Papilionoideae</taxon>
        <taxon>50 kb inversion clade</taxon>
        <taxon>NPAAA clade</taxon>
        <taxon>Hologalegina</taxon>
        <taxon>IRL clade</taxon>
        <taxon>Trifolieae</taxon>
        <taxon>Trifolium</taxon>
    </lineage>
</organism>
<proteinExistence type="predicted"/>
<protein>
    <submittedName>
        <fullName evidence="1">Uncharacterized protein</fullName>
    </submittedName>
</protein>
<name>A0A392VWB8_9FABA</name>
<evidence type="ECO:0000313" key="1">
    <source>
        <dbReference type="EMBL" id="MCI91793.1"/>
    </source>
</evidence>
<evidence type="ECO:0000313" key="2">
    <source>
        <dbReference type="Proteomes" id="UP000265520"/>
    </source>
</evidence>
<reference evidence="1 2" key="1">
    <citation type="journal article" date="2018" name="Front. Plant Sci.">
        <title>Red Clover (Trifolium pratense) and Zigzag Clover (T. medium) - A Picture of Genomic Similarities and Differences.</title>
        <authorList>
            <person name="Dluhosova J."/>
            <person name="Istvanek J."/>
            <person name="Nedelnik J."/>
            <person name="Repkova J."/>
        </authorList>
    </citation>
    <scope>NUCLEOTIDE SEQUENCE [LARGE SCALE GENOMIC DNA]</scope>
    <source>
        <strain evidence="2">cv. 10/8</strain>
        <tissue evidence="1">Leaf</tissue>
    </source>
</reference>
<keyword evidence="2" id="KW-1185">Reference proteome</keyword>
<dbReference type="EMBL" id="LXQA011282553">
    <property type="protein sequence ID" value="MCI91793.1"/>
    <property type="molecule type" value="Genomic_DNA"/>
</dbReference>
<dbReference type="AlphaFoldDB" id="A0A392VWB8"/>
<comment type="caution">
    <text evidence="1">The sequence shown here is derived from an EMBL/GenBank/DDBJ whole genome shotgun (WGS) entry which is preliminary data.</text>
</comment>
<dbReference type="Proteomes" id="UP000265520">
    <property type="component" value="Unassembled WGS sequence"/>
</dbReference>